<dbReference type="InterPro" id="IPR032347">
    <property type="entry name" value="DUF4864"/>
</dbReference>
<gene>
    <name evidence="1" type="ORF">ISQ19_00370</name>
</gene>
<organism evidence="1 2">
    <name type="scientific">PS1 clade bacterium</name>
    <dbReference type="NCBI Taxonomy" id="2175152"/>
    <lineage>
        <taxon>Bacteria</taxon>
        <taxon>Pseudomonadati</taxon>
        <taxon>Pseudomonadota</taxon>
        <taxon>Alphaproteobacteria</taxon>
        <taxon>PS1 clade</taxon>
    </lineage>
</organism>
<dbReference type="AlphaFoldDB" id="A0A937HGB0"/>
<dbReference type="EMBL" id="JADHOK010000002">
    <property type="protein sequence ID" value="MBL6761132.1"/>
    <property type="molecule type" value="Genomic_DNA"/>
</dbReference>
<sequence length="154" mass="17227">MRGGRISFADIAVLALLAALAIATALLQNRHQPMALHDRDIRTAIEAQIEAFKREDDVTAFGFASPDLRAQFVAPNRFMAMVRAHYRPVYKARTLSFTGPARAVSDTPHIRLQDVYLVDDRGTSHKARYMMQKQPDGSWKIAGCQLLASNQMDI</sequence>
<dbReference type="Proteomes" id="UP000785783">
    <property type="component" value="Unassembled WGS sequence"/>
</dbReference>
<evidence type="ECO:0000313" key="2">
    <source>
        <dbReference type="Proteomes" id="UP000785783"/>
    </source>
</evidence>
<proteinExistence type="predicted"/>
<reference evidence="1" key="1">
    <citation type="submission" date="2020-10" db="EMBL/GenBank/DDBJ databases">
        <title>Microbiome of the Black Sea water column analyzed by genome centric metagenomics.</title>
        <authorList>
            <person name="Cabello-Yeves P.J."/>
            <person name="Callieri C."/>
            <person name="Picazo A."/>
            <person name="Mehrshad M."/>
            <person name="Haro-Moreno J.M."/>
            <person name="Roda-Garcia J."/>
            <person name="Dzembekova N."/>
            <person name="Slabakova V."/>
            <person name="Slabakova N."/>
            <person name="Moncheva S."/>
            <person name="Rodriguez-Valera F."/>
        </authorList>
    </citation>
    <scope>NUCLEOTIDE SEQUENCE</scope>
    <source>
        <strain evidence="1">BS307-5m-G5</strain>
    </source>
</reference>
<comment type="caution">
    <text evidence="1">The sequence shown here is derived from an EMBL/GenBank/DDBJ whole genome shotgun (WGS) entry which is preliminary data.</text>
</comment>
<evidence type="ECO:0000313" key="1">
    <source>
        <dbReference type="EMBL" id="MBL6761132.1"/>
    </source>
</evidence>
<protein>
    <submittedName>
        <fullName evidence="1">DUF4864 domain-containing protein</fullName>
    </submittedName>
</protein>
<name>A0A937HGB0_9PROT</name>
<dbReference type="Pfam" id="PF16156">
    <property type="entry name" value="DUF4864"/>
    <property type="match status" value="1"/>
</dbReference>
<accession>A0A937HGB0</accession>